<organism evidence="11 12">
    <name type="scientific">Botryobasidium botryosum (strain FD-172 SS1)</name>
    <dbReference type="NCBI Taxonomy" id="930990"/>
    <lineage>
        <taxon>Eukaryota</taxon>
        <taxon>Fungi</taxon>
        <taxon>Dikarya</taxon>
        <taxon>Basidiomycota</taxon>
        <taxon>Agaricomycotina</taxon>
        <taxon>Agaricomycetes</taxon>
        <taxon>Cantharellales</taxon>
        <taxon>Botryobasidiaceae</taxon>
        <taxon>Botryobasidium</taxon>
    </lineage>
</organism>
<dbReference type="SUPFAM" id="SSF51055">
    <property type="entry name" value="Carbohydrate binding domain"/>
    <property type="match status" value="2"/>
</dbReference>
<feature type="chain" id="PRO_5001641928" description="chitinase" evidence="9">
    <location>
        <begin position="33"/>
        <end position="471"/>
    </location>
</feature>
<keyword evidence="6" id="KW-0119">Carbohydrate metabolism</keyword>
<keyword evidence="3" id="KW-0147">Chitin-binding</keyword>
<dbReference type="InterPro" id="IPR001579">
    <property type="entry name" value="Glyco_hydro_18_chit_AS"/>
</dbReference>
<comment type="catalytic activity">
    <reaction evidence="1">
        <text>Random endo-hydrolysis of N-acetyl-beta-D-glucosaminide (1-&gt;4)-beta-linkages in chitin and chitodextrins.</text>
        <dbReference type="EC" id="3.2.1.14"/>
    </reaction>
</comment>
<dbReference type="InParanoid" id="A0A067N930"/>
<dbReference type="Proteomes" id="UP000027195">
    <property type="component" value="Unassembled WGS sequence"/>
</dbReference>
<dbReference type="Gene3D" id="3.20.20.80">
    <property type="entry name" value="Glycosidases"/>
    <property type="match status" value="1"/>
</dbReference>
<keyword evidence="5" id="KW-0146">Chitin degradation</keyword>
<dbReference type="PROSITE" id="PS01095">
    <property type="entry name" value="GH18_1"/>
    <property type="match status" value="1"/>
</dbReference>
<feature type="domain" description="GH18" evidence="10">
    <location>
        <begin position="39"/>
        <end position="340"/>
    </location>
</feature>
<evidence type="ECO:0000256" key="7">
    <source>
        <dbReference type="ARBA" id="ARBA00023295"/>
    </source>
</evidence>
<dbReference type="PANTHER" id="PTHR45708:SF49">
    <property type="entry name" value="ENDOCHITINASE"/>
    <property type="match status" value="1"/>
</dbReference>
<evidence type="ECO:0000256" key="6">
    <source>
        <dbReference type="ARBA" id="ARBA00023277"/>
    </source>
</evidence>
<dbReference type="HOGENOM" id="CLU_007818_1_2_1"/>
<evidence type="ECO:0000259" key="10">
    <source>
        <dbReference type="PROSITE" id="PS51910"/>
    </source>
</evidence>
<dbReference type="GO" id="GO:0000272">
    <property type="term" value="P:polysaccharide catabolic process"/>
    <property type="evidence" value="ECO:0007669"/>
    <property type="project" value="UniProtKB-KW"/>
</dbReference>
<evidence type="ECO:0000256" key="8">
    <source>
        <dbReference type="ARBA" id="ARBA00023326"/>
    </source>
</evidence>
<evidence type="ECO:0000256" key="5">
    <source>
        <dbReference type="ARBA" id="ARBA00023024"/>
    </source>
</evidence>
<evidence type="ECO:0000256" key="9">
    <source>
        <dbReference type="SAM" id="SignalP"/>
    </source>
</evidence>
<dbReference type="PROSITE" id="PS51910">
    <property type="entry name" value="GH18_2"/>
    <property type="match status" value="1"/>
</dbReference>
<keyword evidence="12" id="KW-1185">Reference proteome</keyword>
<dbReference type="Gene3D" id="2.10.10.20">
    <property type="entry name" value="Carbohydrate-binding module superfamily 5/12"/>
    <property type="match status" value="2"/>
</dbReference>
<dbReference type="InterPro" id="IPR050542">
    <property type="entry name" value="Glycosyl_Hydrlase18_Chitinase"/>
</dbReference>
<dbReference type="SUPFAM" id="SSF51445">
    <property type="entry name" value="(Trans)glycosidases"/>
    <property type="match status" value="1"/>
</dbReference>
<keyword evidence="8" id="KW-0624">Polysaccharide degradation</keyword>
<sequence>MASWILTSLSTKLLFSISFGLLLSGPGSVVSAFDNTCNSNTAVYWGQNSYGATHTDKNNFQKTLSYYCQDNSIDVIPISFLNTFFGTGGVPGINLANICNADDNSTFPGTGLANCQALATDIAFCQSKGKILTISLGGATGGSFFSSDAQARTFADQVWNLFLGGSSSTRPFGSAVLDGVDLDIESGTGAGYVAFVQQLRTHFTGASKKYYVTAAPQCPYPDAALGAALNGANFDAVYVQFYNNACGLNTYPTASTWNFGTWDIWARTVSINKNVKIYIGAPASSTAAGSGYQPIANLQNIAKTMRTNFPSFGGVMLWDASQAYVNNRYEKAIKDTLTSGGSCGQAFKYPACTAPAWSATGNYPAGSQVTYNGYIWQAKWYASGAPNGLVESNTWSAISACSGTPTGTTTSSPTSTPGTGCAGVAAWSSSTVYASPGTKVSYNGRLWSNKWWTQGDVPGGSADVWADQGAC</sequence>
<dbReference type="InterPro" id="IPR003610">
    <property type="entry name" value="CBM5/12"/>
</dbReference>
<dbReference type="Pfam" id="PF02839">
    <property type="entry name" value="CBM_5_12"/>
    <property type="match status" value="1"/>
</dbReference>
<evidence type="ECO:0000313" key="11">
    <source>
        <dbReference type="EMBL" id="KDQ20642.1"/>
    </source>
</evidence>
<keyword evidence="9" id="KW-0732">Signal</keyword>
<name>A0A067N930_BOTB1</name>
<dbReference type="GO" id="GO:0030246">
    <property type="term" value="F:carbohydrate binding"/>
    <property type="evidence" value="ECO:0007669"/>
    <property type="project" value="InterPro"/>
</dbReference>
<dbReference type="AlphaFoldDB" id="A0A067N930"/>
<dbReference type="GO" id="GO:0006032">
    <property type="term" value="P:chitin catabolic process"/>
    <property type="evidence" value="ECO:0007669"/>
    <property type="project" value="UniProtKB-KW"/>
</dbReference>
<dbReference type="PANTHER" id="PTHR45708">
    <property type="entry name" value="ENDOCHITINASE"/>
    <property type="match status" value="1"/>
</dbReference>
<dbReference type="EC" id="3.2.1.14" evidence="2"/>
<dbReference type="SMART" id="SM00495">
    <property type="entry name" value="ChtBD3"/>
    <property type="match status" value="2"/>
</dbReference>
<proteinExistence type="predicted"/>
<evidence type="ECO:0000256" key="2">
    <source>
        <dbReference type="ARBA" id="ARBA00012729"/>
    </source>
</evidence>
<dbReference type="GO" id="GO:0005576">
    <property type="term" value="C:extracellular region"/>
    <property type="evidence" value="ECO:0007669"/>
    <property type="project" value="InterPro"/>
</dbReference>
<dbReference type="InterPro" id="IPR017853">
    <property type="entry name" value="GH"/>
</dbReference>
<evidence type="ECO:0000256" key="4">
    <source>
        <dbReference type="ARBA" id="ARBA00022801"/>
    </source>
</evidence>
<dbReference type="InterPro" id="IPR045321">
    <property type="entry name" value="Cts1-like"/>
</dbReference>
<dbReference type="OrthoDB" id="6020543at2759"/>
<feature type="signal peptide" evidence="9">
    <location>
        <begin position="1"/>
        <end position="32"/>
    </location>
</feature>
<accession>A0A067N930</accession>
<evidence type="ECO:0000256" key="3">
    <source>
        <dbReference type="ARBA" id="ARBA00022669"/>
    </source>
</evidence>
<dbReference type="CDD" id="cd12215">
    <property type="entry name" value="ChiC_BD"/>
    <property type="match status" value="2"/>
</dbReference>
<evidence type="ECO:0000256" key="1">
    <source>
        <dbReference type="ARBA" id="ARBA00000822"/>
    </source>
</evidence>
<dbReference type="InterPro" id="IPR036573">
    <property type="entry name" value="CBM_sf_5/12"/>
</dbReference>
<dbReference type="EMBL" id="KL198017">
    <property type="protein sequence ID" value="KDQ20642.1"/>
    <property type="molecule type" value="Genomic_DNA"/>
</dbReference>
<dbReference type="CDD" id="cd02877">
    <property type="entry name" value="GH18_hevamine_XipI_class_III"/>
    <property type="match status" value="1"/>
</dbReference>
<keyword evidence="4" id="KW-0378">Hydrolase</keyword>
<dbReference type="GO" id="GO:0008843">
    <property type="term" value="F:endochitinase activity"/>
    <property type="evidence" value="ECO:0007669"/>
    <property type="project" value="UniProtKB-EC"/>
</dbReference>
<dbReference type="InterPro" id="IPR001223">
    <property type="entry name" value="Glyco_hydro18_cat"/>
</dbReference>
<dbReference type="GO" id="GO:0008061">
    <property type="term" value="F:chitin binding"/>
    <property type="evidence" value="ECO:0007669"/>
    <property type="project" value="UniProtKB-KW"/>
</dbReference>
<evidence type="ECO:0000313" key="12">
    <source>
        <dbReference type="Proteomes" id="UP000027195"/>
    </source>
</evidence>
<gene>
    <name evidence="11" type="ORF">BOTBODRAFT_169371</name>
</gene>
<reference evidence="12" key="1">
    <citation type="journal article" date="2014" name="Proc. Natl. Acad. Sci. U.S.A.">
        <title>Extensive sampling of basidiomycete genomes demonstrates inadequacy of the white-rot/brown-rot paradigm for wood decay fungi.</title>
        <authorList>
            <person name="Riley R."/>
            <person name="Salamov A.A."/>
            <person name="Brown D.W."/>
            <person name="Nagy L.G."/>
            <person name="Floudas D."/>
            <person name="Held B.W."/>
            <person name="Levasseur A."/>
            <person name="Lombard V."/>
            <person name="Morin E."/>
            <person name="Otillar R."/>
            <person name="Lindquist E.A."/>
            <person name="Sun H."/>
            <person name="LaButti K.M."/>
            <person name="Schmutz J."/>
            <person name="Jabbour D."/>
            <person name="Luo H."/>
            <person name="Baker S.E."/>
            <person name="Pisabarro A.G."/>
            <person name="Walton J.D."/>
            <person name="Blanchette R.A."/>
            <person name="Henrissat B."/>
            <person name="Martin F."/>
            <person name="Cullen D."/>
            <person name="Hibbett D.S."/>
            <person name="Grigoriev I.V."/>
        </authorList>
    </citation>
    <scope>NUCLEOTIDE SEQUENCE [LARGE SCALE GENOMIC DNA]</scope>
    <source>
        <strain evidence="12">FD-172 SS1</strain>
    </source>
</reference>
<protein>
    <recommendedName>
        <fullName evidence="2">chitinase</fullName>
        <ecNumber evidence="2">3.2.1.14</ecNumber>
    </recommendedName>
</protein>
<dbReference type="STRING" id="930990.A0A067N930"/>
<keyword evidence="7" id="KW-0326">Glycosidase</keyword>